<evidence type="ECO:0000259" key="1">
    <source>
        <dbReference type="Pfam" id="PF09699"/>
    </source>
</evidence>
<sequence>MSRVLKRFLTLLSISFFIFLISSNRSVSSENYKTENKDNTKAPFLGKKYLGIDVCEICHPGKIKGWKTTAHSNAFSLLEAIGQDENDTCLRCHTTGFNESVKNGGYDEIRSKELINVQCEACHQAGASVGHGESRKSSYKSSIIAYSRACGYCHTKTVKGSRSQGEFDQWKNSKHKNVSVGCPSCHFPHSAKNTFQLKFFGDIKLANGTEVKADIAAMCMKCHSDKIKNADISAEAEKMPQKPQAEMFSGTGGVEYDGETYSSSYHTTDSFKISGKDAREKCVTCHMYDTPAKGEAGNNTVGQHSFAMRDKNDNINIKACQQSGCHSASSVPNFDRKAFVDYDGDGTKEGVQTEIEGLLEKLKGAIVVGGNIVFSDSSGEPEFEVSSSATSGEKKAVFNWLFIYNDGSRGIHNTAYAVKLLQVSYKKLTE</sequence>
<dbReference type="STRING" id="1817883.A3G31_11600"/>
<dbReference type="EMBL" id="MGDI01000031">
    <property type="protein sequence ID" value="OGL52602.1"/>
    <property type="molecule type" value="Genomic_DNA"/>
</dbReference>
<dbReference type="Gene3D" id="1.10.780.10">
    <property type="entry name" value="Hydroxylamine Oxidoreductase, Chain A, domain 1"/>
    <property type="match status" value="1"/>
</dbReference>
<dbReference type="InterPro" id="IPR010177">
    <property type="entry name" value="Paired_CXXCH_1"/>
</dbReference>
<dbReference type="Proteomes" id="UP000178082">
    <property type="component" value="Unassembled WGS sequence"/>
</dbReference>
<evidence type="ECO:0000313" key="4">
    <source>
        <dbReference type="Proteomes" id="UP000178082"/>
    </source>
</evidence>
<dbReference type="Gene3D" id="1.10.1130.10">
    <property type="entry name" value="Flavocytochrome C3, Chain A"/>
    <property type="match status" value="1"/>
</dbReference>
<reference evidence="3 4" key="1">
    <citation type="journal article" date="2016" name="Nat. Commun.">
        <title>Thousands of microbial genomes shed light on interconnected biogeochemical processes in an aquifer system.</title>
        <authorList>
            <person name="Anantharaman K."/>
            <person name="Brown C.T."/>
            <person name="Hug L.A."/>
            <person name="Sharon I."/>
            <person name="Castelle C.J."/>
            <person name="Probst A.J."/>
            <person name="Thomas B.C."/>
            <person name="Singh A."/>
            <person name="Wilkins M.J."/>
            <person name="Karaoz U."/>
            <person name="Brodie E.L."/>
            <person name="Williams K.H."/>
            <person name="Hubbard S.S."/>
            <person name="Banfield J.F."/>
        </authorList>
    </citation>
    <scope>NUCLEOTIDE SEQUENCE [LARGE SCALE GENOMIC DNA]</scope>
</reference>
<feature type="domain" description="Cytochrome c-552/4" evidence="2">
    <location>
        <begin position="54"/>
        <end position="123"/>
    </location>
</feature>
<dbReference type="Pfam" id="PF09699">
    <property type="entry name" value="Paired_CXXCH_1"/>
    <property type="match status" value="1"/>
</dbReference>
<comment type="caution">
    <text evidence="3">The sequence shown here is derived from an EMBL/GenBank/DDBJ whole genome shotgun (WGS) entry which is preliminary data.</text>
</comment>
<proteinExistence type="predicted"/>
<dbReference type="AlphaFoldDB" id="A0A1F7SFP1"/>
<evidence type="ECO:0000259" key="2">
    <source>
        <dbReference type="Pfam" id="PF13435"/>
    </source>
</evidence>
<dbReference type="SUPFAM" id="SSF48695">
    <property type="entry name" value="Multiheme cytochromes"/>
    <property type="match status" value="1"/>
</dbReference>
<feature type="domain" description="Doubled CXXCH motif" evidence="1">
    <location>
        <begin position="175"/>
        <end position="226"/>
    </location>
</feature>
<protein>
    <submittedName>
        <fullName evidence="3">Uncharacterized protein</fullName>
    </submittedName>
</protein>
<name>A0A1F7SFP1_9BACT</name>
<dbReference type="InterPro" id="IPR023155">
    <property type="entry name" value="Cyt_c-552/4"/>
</dbReference>
<evidence type="ECO:0000313" key="3">
    <source>
        <dbReference type="EMBL" id="OGL52602.1"/>
    </source>
</evidence>
<gene>
    <name evidence="3" type="ORF">A3G31_11600</name>
</gene>
<organism evidence="3 4">
    <name type="scientific">Candidatus Schekmanbacteria bacterium RIFCSPLOWO2_12_FULL_38_15</name>
    <dbReference type="NCBI Taxonomy" id="1817883"/>
    <lineage>
        <taxon>Bacteria</taxon>
        <taxon>Candidatus Schekmaniibacteriota</taxon>
    </lineage>
</organism>
<accession>A0A1F7SFP1</accession>
<dbReference type="Pfam" id="PF13435">
    <property type="entry name" value="Cytochrome_C554"/>
    <property type="match status" value="1"/>
</dbReference>
<dbReference type="InterPro" id="IPR036280">
    <property type="entry name" value="Multihaem_cyt_sf"/>
</dbReference>